<protein>
    <submittedName>
        <fullName evidence="1">Sugar ABC transporter substrate-binding protein</fullName>
    </submittedName>
</protein>
<proteinExistence type="predicted"/>
<keyword evidence="2" id="KW-1185">Reference proteome</keyword>
<dbReference type="Proteomes" id="UP001610861">
    <property type="component" value="Unassembled WGS sequence"/>
</dbReference>
<organism evidence="1 2">
    <name type="scientific">Microbacterium alkaliflavum</name>
    <dbReference type="NCBI Taxonomy" id="3248839"/>
    <lineage>
        <taxon>Bacteria</taxon>
        <taxon>Bacillati</taxon>
        <taxon>Actinomycetota</taxon>
        <taxon>Actinomycetes</taxon>
        <taxon>Micrococcales</taxon>
        <taxon>Microbacteriaceae</taxon>
        <taxon>Microbacterium</taxon>
    </lineage>
</organism>
<dbReference type="EMBL" id="JBIQWL010000022">
    <property type="protein sequence ID" value="MFH8253290.1"/>
    <property type="molecule type" value="Genomic_DNA"/>
</dbReference>
<name>A0ABW7QEV8_9MICO</name>
<dbReference type="Gene3D" id="3.40.190.10">
    <property type="entry name" value="Periplasmic binding protein-like II"/>
    <property type="match status" value="1"/>
</dbReference>
<reference evidence="1 2" key="1">
    <citation type="submission" date="2024-09" db="EMBL/GenBank/DDBJ databases">
        <authorList>
            <person name="Pan X."/>
        </authorList>
    </citation>
    <scope>NUCLEOTIDE SEQUENCE [LARGE SCALE GENOMIC DNA]</scope>
    <source>
        <strain evidence="1 2">B2969</strain>
    </source>
</reference>
<evidence type="ECO:0000313" key="2">
    <source>
        <dbReference type="Proteomes" id="UP001610861"/>
    </source>
</evidence>
<evidence type="ECO:0000313" key="1">
    <source>
        <dbReference type="EMBL" id="MFH8253290.1"/>
    </source>
</evidence>
<gene>
    <name evidence="1" type="ORF">ACH3VR_23185</name>
</gene>
<sequence length="73" mass="8306">MGSPGEAQIRVWESVAEQFEAANEGWKVDLNFQDDDMYQTIGLPNLLNGRNAPDVYFEWVGNRLLERDADGFV</sequence>
<feature type="non-terminal residue" evidence="1">
    <location>
        <position position="73"/>
    </location>
</feature>
<dbReference type="SUPFAM" id="SSF53850">
    <property type="entry name" value="Periplasmic binding protein-like II"/>
    <property type="match status" value="1"/>
</dbReference>
<accession>A0ABW7QEV8</accession>
<comment type="caution">
    <text evidence="1">The sequence shown here is derived from an EMBL/GenBank/DDBJ whole genome shotgun (WGS) entry which is preliminary data.</text>
</comment>